<dbReference type="AlphaFoldDB" id="A0A9W8NGI3"/>
<sequence length="306" mass="34189">MKGFGQEIQMNKNSPVAAGGKVLRAPMGNSVAAGKGTGRYLSIMAAVDVLPSDISPSRFNELLSRYDSLITSISDDKPLKAGQSSLLTLDEYRYKEAIDSFQSEKPRRQMGHEDVKKLVEWKLRHGKFRPTLMKLVSSNDGEVVEKTIRVAMTQYWLDDNMTKATDAITKLKGIGPATASLLLSVHDSKRVIFFSDEAFWWLCCSGQKSTIKYNAKEYQQLNVAADKLAKRLQVGATDIEKVAYVVMKDDIGQAPPPTRPLPRKTSVEQDRKTEEKKPKPPAKRKNSSVIDTDTKPLRRSQRQKAS</sequence>
<reference evidence="2" key="1">
    <citation type="submission" date="2022-07" db="EMBL/GenBank/DDBJ databases">
        <title>Genome Sequence of Xylaria arbuscula.</title>
        <authorList>
            <person name="Buettner E."/>
        </authorList>
    </citation>
    <scope>NUCLEOTIDE SEQUENCE</scope>
    <source>
        <strain evidence="2">VT107</strain>
    </source>
</reference>
<dbReference type="Proteomes" id="UP001148614">
    <property type="component" value="Unassembled WGS sequence"/>
</dbReference>
<name>A0A9W8NGI3_9PEZI</name>
<evidence type="ECO:0000256" key="1">
    <source>
        <dbReference type="SAM" id="MobiDB-lite"/>
    </source>
</evidence>
<protein>
    <submittedName>
        <fullName evidence="2">Uncharacterized protein</fullName>
    </submittedName>
</protein>
<accession>A0A9W8NGI3</accession>
<feature type="compositionally biased region" description="Basic and acidic residues" evidence="1">
    <location>
        <begin position="265"/>
        <end position="278"/>
    </location>
</feature>
<evidence type="ECO:0000313" key="3">
    <source>
        <dbReference type="Proteomes" id="UP001148614"/>
    </source>
</evidence>
<feature type="region of interest" description="Disordered" evidence="1">
    <location>
        <begin position="251"/>
        <end position="306"/>
    </location>
</feature>
<gene>
    <name evidence="2" type="ORF">NPX13_g4366</name>
</gene>
<evidence type="ECO:0000313" key="2">
    <source>
        <dbReference type="EMBL" id="KAJ3574429.1"/>
    </source>
</evidence>
<keyword evidence="3" id="KW-1185">Reference proteome</keyword>
<dbReference type="PANTHER" id="PTHR21521">
    <property type="entry name" value="AMUN, ISOFORM A"/>
    <property type="match status" value="1"/>
</dbReference>
<feature type="compositionally biased region" description="Basic residues" evidence="1">
    <location>
        <begin position="297"/>
        <end position="306"/>
    </location>
</feature>
<dbReference type="PANTHER" id="PTHR21521:SF0">
    <property type="entry name" value="AMUN, ISOFORM A"/>
    <property type="match status" value="1"/>
</dbReference>
<comment type="caution">
    <text evidence="2">The sequence shown here is derived from an EMBL/GenBank/DDBJ whole genome shotgun (WGS) entry which is preliminary data.</text>
</comment>
<dbReference type="VEuPathDB" id="FungiDB:F4678DRAFT_120843"/>
<proteinExistence type="predicted"/>
<dbReference type="EMBL" id="JANPWZ010000611">
    <property type="protein sequence ID" value="KAJ3574429.1"/>
    <property type="molecule type" value="Genomic_DNA"/>
</dbReference>
<organism evidence="2 3">
    <name type="scientific">Xylaria arbuscula</name>
    <dbReference type="NCBI Taxonomy" id="114810"/>
    <lineage>
        <taxon>Eukaryota</taxon>
        <taxon>Fungi</taxon>
        <taxon>Dikarya</taxon>
        <taxon>Ascomycota</taxon>
        <taxon>Pezizomycotina</taxon>
        <taxon>Sordariomycetes</taxon>
        <taxon>Xylariomycetidae</taxon>
        <taxon>Xylariales</taxon>
        <taxon>Xylariaceae</taxon>
        <taxon>Xylaria</taxon>
    </lineage>
</organism>